<accession>A0A835D7N1</accession>
<feature type="compositionally biased region" description="Polar residues" evidence="1">
    <location>
        <begin position="119"/>
        <end position="128"/>
    </location>
</feature>
<dbReference type="Proteomes" id="UP000655225">
    <property type="component" value="Unassembled WGS sequence"/>
</dbReference>
<keyword evidence="3" id="KW-1185">Reference proteome</keyword>
<comment type="caution">
    <text evidence="2">The sequence shown here is derived from an EMBL/GenBank/DDBJ whole genome shotgun (WGS) entry which is preliminary data.</text>
</comment>
<evidence type="ECO:0000256" key="1">
    <source>
        <dbReference type="SAM" id="MobiDB-lite"/>
    </source>
</evidence>
<dbReference type="EMBL" id="JABCRI010000014">
    <property type="protein sequence ID" value="KAF8393798.1"/>
    <property type="molecule type" value="Genomic_DNA"/>
</dbReference>
<feature type="region of interest" description="Disordered" evidence="1">
    <location>
        <begin position="53"/>
        <end position="89"/>
    </location>
</feature>
<feature type="region of interest" description="Disordered" evidence="1">
    <location>
        <begin position="1"/>
        <end position="30"/>
    </location>
</feature>
<dbReference type="InterPro" id="IPR032675">
    <property type="entry name" value="LRR_dom_sf"/>
</dbReference>
<feature type="compositionally biased region" description="Low complexity" evidence="1">
    <location>
        <begin position="65"/>
        <end position="81"/>
    </location>
</feature>
<dbReference type="OrthoDB" id="1636630at2759"/>
<dbReference type="PANTHER" id="PTHR36766">
    <property type="entry name" value="PLANT BROAD-SPECTRUM MILDEW RESISTANCE PROTEIN RPW8"/>
    <property type="match status" value="1"/>
</dbReference>
<evidence type="ECO:0000313" key="2">
    <source>
        <dbReference type="EMBL" id="KAF8393798.1"/>
    </source>
</evidence>
<name>A0A835D7N1_TETSI</name>
<gene>
    <name evidence="2" type="ORF">HHK36_019996</name>
</gene>
<organism evidence="2 3">
    <name type="scientific">Tetracentron sinense</name>
    <name type="common">Spur-leaf</name>
    <dbReference type="NCBI Taxonomy" id="13715"/>
    <lineage>
        <taxon>Eukaryota</taxon>
        <taxon>Viridiplantae</taxon>
        <taxon>Streptophyta</taxon>
        <taxon>Embryophyta</taxon>
        <taxon>Tracheophyta</taxon>
        <taxon>Spermatophyta</taxon>
        <taxon>Magnoliopsida</taxon>
        <taxon>Trochodendrales</taxon>
        <taxon>Trochodendraceae</taxon>
        <taxon>Tetracentron</taxon>
    </lineage>
</organism>
<dbReference type="SUPFAM" id="SSF52058">
    <property type="entry name" value="L domain-like"/>
    <property type="match status" value="1"/>
</dbReference>
<dbReference type="PANTHER" id="PTHR36766:SF45">
    <property type="entry name" value="NB-ARC DOMAIN-CONTAINING PROTEIN"/>
    <property type="match status" value="1"/>
</dbReference>
<reference evidence="2 3" key="1">
    <citation type="submission" date="2020-04" db="EMBL/GenBank/DDBJ databases">
        <title>Plant Genome Project.</title>
        <authorList>
            <person name="Zhang R.-G."/>
        </authorList>
    </citation>
    <scope>NUCLEOTIDE SEQUENCE [LARGE SCALE GENOMIC DNA]</scope>
    <source>
        <strain evidence="2">YNK0</strain>
        <tissue evidence="2">Leaf</tissue>
    </source>
</reference>
<evidence type="ECO:0000313" key="3">
    <source>
        <dbReference type="Proteomes" id="UP000655225"/>
    </source>
</evidence>
<dbReference type="AlphaFoldDB" id="A0A835D7N1"/>
<protein>
    <submittedName>
        <fullName evidence="2">Uncharacterized protein</fullName>
    </submittedName>
</protein>
<proteinExistence type="predicted"/>
<dbReference type="Gene3D" id="3.80.10.10">
    <property type="entry name" value="Ribonuclease Inhibitor"/>
    <property type="match status" value="2"/>
</dbReference>
<feature type="region of interest" description="Disordered" evidence="1">
    <location>
        <begin position="103"/>
        <end position="128"/>
    </location>
</feature>
<sequence length="462" mass="51290">MVSEPGFNPGTALDCHSSPSPPHIPPEKVLLQGKSFPSYSPFQVPHEPCIAPLPLDKLPTPSKHSATSSTSSTTATMDSSMLPSCPSHDQLLQAPPVQLIVDLNDPPLAAPSPTDADSMPSSTSLPTVETTNVHPMVTRSNANSSIDLWYVVGGNDVEAPPNNPENAEILKKWWITNAKAESILKRSISHGLFDHIMGYQISSGGEEVSQALVATFPSLRELTLYNMENLVEWLEVSAVFPSCFPCLENVDISICPKFTIMPSRFTHLTSLRTAKLPELEFLPELSLQNSKHIRNMYIWDCPKLEAIISSKTSEGIQRENEGRLQMQALETLEIIGYCSRLKSIIPDVRWGFTSLKFLYISDCPNLMYVPDVQGLINLKNLVIHKCEKLQSLPEGLQCLSTLEELNISDFSNALDCYPKAEGIQHLASLRSVTIIGWPKLKSLPEEIQHLDRRPKRSKYKQL</sequence>